<protein>
    <submittedName>
        <fullName evidence="1">Uncharacterized protein</fullName>
    </submittedName>
</protein>
<dbReference type="EMBL" id="JYDQ01000099">
    <property type="protein sequence ID" value="KRY15231.1"/>
    <property type="molecule type" value="Genomic_DNA"/>
</dbReference>
<dbReference type="AlphaFoldDB" id="A0A0V0ZS05"/>
<keyword evidence="2" id="KW-1185">Reference proteome</keyword>
<dbReference type="Proteomes" id="UP000054783">
    <property type="component" value="Unassembled WGS sequence"/>
</dbReference>
<comment type="caution">
    <text evidence="1">The sequence shown here is derived from an EMBL/GenBank/DDBJ whole genome shotgun (WGS) entry which is preliminary data.</text>
</comment>
<gene>
    <name evidence="1" type="ORF">T12_13897</name>
</gene>
<organism evidence="1 2">
    <name type="scientific">Trichinella patagoniensis</name>
    <dbReference type="NCBI Taxonomy" id="990121"/>
    <lineage>
        <taxon>Eukaryota</taxon>
        <taxon>Metazoa</taxon>
        <taxon>Ecdysozoa</taxon>
        <taxon>Nematoda</taxon>
        <taxon>Enoplea</taxon>
        <taxon>Dorylaimia</taxon>
        <taxon>Trichinellida</taxon>
        <taxon>Trichinellidae</taxon>
        <taxon>Trichinella</taxon>
    </lineage>
</organism>
<evidence type="ECO:0000313" key="1">
    <source>
        <dbReference type="EMBL" id="KRY15231.1"/>
    </source>
</evidence>
<accession>A0A0V0ZS05</accession>
<reference evidence="1 2" key="1">
    <citation type="submission" date="2015-01" db="EMBL/GenBank/DDBJ databases">
        <title>Evolution of Trichinella species and genotypes.</title>
        <authorList>
            <person name="Korhonen P.K."/>
            <person name="Edoardo P."/>
            <person name="Giuseppe L.R."/>
            <person name="Gasser R.B."/>
        </authorList>
    </citation>
    <scope>NUCLEOTIDE SEQUENCE [LARGE SCALE GENOMIC DNA]</scope>
    <source>
        <strain evidence="1">ISS2496</strain>
    </source>
</reference>
<name>A0A0V0ZS05_9BILA</name>
<sequence>MSPRYPRTCYEALPLPLAVLKLSGTVRIPSRLKHHEESVLADTLSLDPPEKSTGVPVLFADLDLYIHLLHVRLQPYPLTGGEPPTGRSRYWDMLSTGGSTKLLCSELSRRIQHSTFVLHLLPCRPHRVEDTRSARVVGTLVPLQPTCVVL</sequence>
<proteinExistence type="predicted"/>
<evidence type="ECO:0000313" key="2">
    <source>
        <dbReference type="Proteomes" id="UP000054783"/>
    </source>
</evidence>